<comment type="similarity">
    <text evidence="1">Belongs to the sulfotransferase 1 family.</text>
</comment>
<evidence type="ECO:0000313" key="5">
    <source>
        <dbReference type="Proteomes" id="UP001595758"/>
    </source>
</evidence>
<dbReference type="PANTHER" id="PTHR11783">
    <property type="entry name" value="SULFOTRANSFERASE SULT"/>
    <property type="match status" value="1"/>
</dbReference>
<organism evidence="4 5">
    <name type="scientific">Legionella dresdenensis</name>
    <dbReference type="NCBI Taxonomy" id="450200"/>
    <lineage>
        <taxon>Bacteria</taxon>
        <taxon>Pseudomonadati</taxon>
        <taxon>Pseudomonadota</taxon>
        <taxon>Gammaproteobacteria</taxon>
        <taxon>Legionellales</taxon>
        <taxon>Legionellaceae</taxon>
        <taxon>Legionella</taxon>
    </lineage>
</organism>
<dbReference type="Gene3D" id="3.40.50.300">
    <property type="entry name" value="P-loop containing nucleotide triphosphate hydrolases"/>
    <property type="match status" value="1"/>
</dbReference>
<sequence>MHNTKGIVWLSSYPKSGNTWFRITLSRLLNRSPELCYINDIDKILGSRMVANRVWMNKMLGLDSTLLTDDEIDRLRPEAHRWYAGQAKRTIYIKTHDAYTLVDQKTPLFPAQGCLGAIYFIRNPLDVAISLAHHVKCPLDWSIHMMGNSEFAIPFSDKFTDNRDKQLRQKLLSWSLHAQSWTAADLPINVLVLRYEDMITAPLETFAKGVQFLNLDISATVLQKAIQDTSFDKLQQFEKSHGFKENPGHQGQFFRKGIAGDWRETLNDAQVEKIIQDHGDVMRQFGYLNENNQPM</sequence>
<dbReference type="InterPro" id="IPR027417">
    <property type="entry name" value="P-loop_NTPase"/>
</dbReference>
<keyword evidence="2" id="KW-0808">Transferase</keyword>
<dbReference type="Pfam" id="PF00685">
    <property type="entry name" value="Sulfotransfer_1"/>
    <property type="match status" value="1"/>
</dbReference>
<feature type="domain" description="Sulfotransferase" evidence="3">
    <location>
        <begin position="8"/>
        <end position="285"/>
    </location>
</feature>
<dbReference type="InterPro" id="IPR000863">
    <property type="entry name" value="Sulfotransferase_dom"/>
</dbReference>
<evidence type="ECO:0000256" key="1">
    <source>
        <dbReference type="ARBA" id="ARBA00005771"/>
    </source>
</evidence>
<dbReference type="Proteomes" id="UP001595758">
    <property type="component" value="Unassembled WGS sequence"/>
</dbReference>
<dbReference type="EMBL" id="JBHSAB010000022">
    <property type="protein sequence ID" value="MFC3909253.1"/>
    <property type="molecule type" value="Genomic_DNA"/>
</dbReference>
<evidence type="ECO:0000259" key="3">
    <source>
        <dbReference type="Pfam" id="PF00685"/>
    </source>
</evidence>
<protein>
    <submittedName>
        <fullName evidence="4">Sulfotransferase domain-containing protein</fullName>
    </submittedName>
</protein>
<gene>
    <name evidence="4" type="ORF">ACFORL_09230</name>
</gene>
<accession>A0ABV8CG06</accession>
<reference evidence="5" key="1">
    <citation type="journal article" date="2019" name="Int. J. Syst. Evol. Microbiol.">
        <title>The Global Catalogue of Microorganisms (GCM) 10K type strain sequencing project: providing services to taxonomists for standard genome sequencing and annotation.</title>
        <authorList>
            <consortium name="The Broad Institute Genomics Platform"/>
            <consortium name="The Broad Institute Genome Sequencing Center for Infectious Disease"/>
            <person name="Wu L."/>
            <person name="Ma J."/>
        </authorList>
    </citation>
    <scope>NUCLEOTIDE SEQUENCE [LARGE SCALE GENOMIC DNA]</scope>
    <source>
        <strain evidence="5">CCUG 59858</strain>
    </source>
</reference>
<keyword evidence="5" id="KW-1185">Reference proteome</keyword>
<comment type="caution">
    <text evidence="4">The sequence shown here is derived from an EMBL/GenBank/DDBJ whole genome shotgun (WGS) entry which is preliminary data.</text>
</comment>
<proteinExistence type="inferred from homology"/>
<name>A0ABV8CG06_9GAMM</name>
<evidence type="ECO:0000313" key="4">
    <source>
        <dbReference type="EMBL" id="MFC3909253.1"/>
    </source>
</evidence>
<dbReference type="SUPFAM" id="SSF52540">
    <property type="entry name" value="P-loop containing nucleoside triphosphate hydrolases"/>
    <property type="match status" value="1"/>
</dbReference>
<dbReference type="RefSeq" id="WP_382343292.1">
    <property type="nucleotide sequence ID" value="NZ_JBHSAB010000022.1"/>
</dbReference>
<evidence type="ECO:0000256" key="2">
    <source>
        <dbReference type="ARBA" id="ARBA00022679"/>
    </source>
</evidence>